<dbReference type="Proteomes" id="UP000243975">
    <property type="component" value="Unassembled WGS sequence"/>
</dbReference>
<keyword evidence="2" id="KW-0472">Membrane</keyword>
<evidence type="ECO:0008006" key="5">
    <source>
        <dbReference type="Google" id="ProtNLM"/>
    </source>
</evidence>
<sequence>MKNRIQNCLHKAKSFPTNISKKNEQGMETVTVIISAVCGKICSSLKQAADRSPNFFEAGLRALICSGTTLGILSFSPWILWGWFSAKHIIMKQWKPGKKKKLGGLKGKRQRSEEEDMVIV</sequence>
<accession>A0A103YDE3</accession>
<dbReference type="EMBL" id="LEKV01001528">
    <property type="protein sequence ID" value="KVI07040.1"/>
    <property type="molecule type" value="Genomic_DNA"/>
</dbReference>
<reference evidence="3 4" key="1">
    <citation type="journal article" date="2016" name="Sci. Rep.">
        <title>The genome sequence of the outbreeding globe artichoke constructed de novo incorporating a phase-aware low-pass sequencing strategy of F1 progeny.</title>
        <authorList>
            <person name="Scaglione D."/>
            <person name="Reyes-Chin-Wo S."/>
            <person name="Acquadro A."/>
            <person name="Froenicke L."/>
            <person name="Portis E."/>
            <person name="Beitel C."/>
            <person name="Tirone M."/>
            <person name="Mauro R."/>
            <person name="Lo Monaco A."/>
            <person name="Mauromicale G."/>
            <person name="Faccioli P."/>
            <person name="Cattivelli L."/>
            <person name="Rieseberg L."/>
            <person name="Michelmore R."/>
            <person name="Lanteri S."/>
        </authorList>
    </citation>
    <scope>NUCLEOTIDE SEQUENCE [LARGE SCALE GENOMIC DNA]</scope>
    <source>
        <strain evidence="3">2C</strain>
    </source>
</reference>
<dbReference type="AlphaFoldDB" id="A0A103YDE3"/>
<feature type="compositionally biased region" description="Basic residues" evidence="1">
    <location>
        <begin position="99"/>
        <end position="109"/>
    </location>
</feature>
<evidence type="ECO:0000313" key="4">
    <source>
        <dbReference type="Proteomes" id="UP000243975"/>
    </source>
</evidence>
<comment type="caution">
    <text evidence="3">The sequence shown here is derived from an EMBL/GenBank/DDBJ whole genome shotgun (WGS) entry which is preliminary data.</text>
</comment>
<feature type="region of interest" description="Disordered" evidence="1">
    <location>
        <begin position="99"/>
        <end position="120"/>
    </location>
</feature>
<evidence type="ECO:0000256" key="1">
    <source>
        <dbReference type="SAM" id="MobiDB-lite"/>
    </source>
</evidence>
<evidence type="ECO:0000256" key="2">
    <source>
        <dbReference type="SAM" id="Phobius"/>
    </source>
</evidence>
<keyword evidence="2" id="KW-0812">Transmembrane</keyword>
<keyword evidence="4" id="KW-1185">Reference proteome</keyword>
<gene>
    <name evidence="3" type="ORF">Ccrd_014601</name>
</gene>
<keyword evidence="2" id="KW-1133">Transmembrane helix</keyword>
<name>A0A103YDE3_CYNCS</name>
<proteinExistence type="predicted"/>
<dbReference type="Gramene" id="KVI07040">
    <property type="protein sequence ID" value="KVI07040"/>
    <property type="gene ID" value="Ccrd_014601"/>
</dbReference>
<evidence type="ECO:0000313" key="3">
    <source>
        <dbReference type="EMBL" id="KVI07040.1"/>
    </source>
</evidence>
<organism evidence="3 4">
    <name type="scientific">Cynara cardunculus var. scolymus</name>
    <name type="common">Globe artichoke</name>
    <name type="synonym">Cynara scolymus</name>
    <dbReference type="NCBI Taxonomy" id="59895"/>
    <lineage>
        <taxon>Eukaryota</taxon>
        <taxon>Viridiplantae</taxon>
        <taxon>Streptophyta</taxon>
        <taxon>Embryophyta</taxon>
        <taxon>Tracheophyta</taxon>
        <taxon>Spermatophyta</taxon>
        <taxon>Magnoliopsida</taxon>
        <taxon>eudicotyledons</taxon>
        <taxon>Gunneridae</taxon>
        <taxon>Pentapetalae</taxon>
        <taxon>asterids</taxon>
        <taxon>campanulids</taxon>
        <taxon>Asterales</taxon>
        <taxon>Asteraceae</taxon>
        <taxon>Carduoideae</taxon>
        <taxon>Cardueae</taxon>
        <taxon>Carduinae</taxon>
        <taxon>Cynara</taxon>
    </lineage>
</organism>
<protein>
    <recommendedName>
        <fullName evidence="5">Transmembrane protein</fullName>
    </recommendedName>
</protein>
<feature type="transmembrane region" description="Helical" evidence="2">
    <location>
        <begin position="60"/>
        <end position="84"/>
    </location>
</feature>